<evidence type="ECO:0000259" key="2">
    <source>
        <dbReference type="Pfam" id="PF15644"/>
    </source>
</evidence>
<feature type="compositionally biased region" description="Basic and acidic residues" evidence="1">
    <location>
        <begin position="216"/>
        <end position="264"/>
    </location>
</feature>
<evidence type="ECO:0000313" key="3">
    <source>
        <dbReference type="EMBL" id="MDI3390750.1"/>
    </source>
</evidence>
<comment type="caution">
    <text evidence="3">The sequence shown here is derived from an EMBL/GenBank/DDBJ whole genome shotgun (WGS) entry which is preliminary data.</text>
</comment>
<sequence>MARTVLNRKPPSRQDNPTTPPVERINGDGSNTPGRNNNCVDTALSTVDTYAGNPTAAGARTPDPDNDGTPSDRGERGGRDRIENTLGARFNDLGNGRDAYNRLENTLRNNGHGSQAVIITQDTNGRAHAWNAVNHNGKITYIDAQTGQRSPHPLHNGNNGVFAIPLDSDRRPITSTNNDKRTRSDAGRQPDRGTNEHPINVERRPDATPAGAAQEQPDKPYSDPHDRGDSDTSEESRRVTEDGPDSDTSRTHETAEGKDSKEYGLEPDALQQKLRHHRDVHRVELDRVHHRLESWASSGELANVLRSTENNSAGGPQRFTRDQLSESLDGFDRLSRGEQQAAVASIARLSLSFHEAHSVGNNPESLGHPYRGPNEGEPAEDAKDRGAKMAQESLGVSLHRRAVNGLFKLSRFKKLSHDDAETVRDHGPDFSGKNFAVLEVKGPPPKNAVTYIADSSVPANQPGVSPRHSERHLLDWLERVDPESNRYTPLGLYTEREPCGKGQGHMGCANVLQHERFNGAPIHYSMTYRDDPAGIAQRDQQMAANEQKLTELEDLSDKQVRQQMKEEWSETYKDNPRQLKRALKGLSGKSGDDLMEAVADELDRQRKANRTAEERAITEEFNQHIRTLRKVWHKDLLPHLIN</sequence>
<proteinExistence type="predicted"/>
<accession>A0ABT6S2E2</accession>
<dbReference type="InterPro" id="IPR032722">
    <property type="entry name" value="Deaminase_XOO_2897"/>
</dbReference>
<feature type="domain" description="Tox-PL" evidence="2">
    <location>
        <begin position="37"/>
        <end position="147"/>
    </location>
</feature>
<reference evidence="3 4" key="1">
    <citation type="submission" date="2023-05" db="EMBL/GenBank/DDBJ databases">
        <title>Draft genome sequence of Streptomyces sp. B-S-A8 isolated from a cave soil in Thailand.</title>
        <authorList>
            <person name="Chamroensaksri N."/>
            <person name="Muangham S."/>
        </authorList>
    </citation>
    <scope>NUCLEOTIDE SEQUENCE [LARGE SCALE GENOMIC DNA]</scope>
    <source>
        <strain evidence="3 4">B-S-A8</strain>
    </source>
</reference>
<protein>
    <submittedName>
        <fullName evidence="3">Toxin glutamine deamidase domain-containing protein</fullName>
    </submittedName>
</protein>
<dbReference type="InterPro" id="IPR028908">
    <property type="entry name" value="Tox-PL_dom"/>
</dbReference>
<feature type="compositionally biased region" description="Basic and acidic residues" evidence="1">
    <location>
        <begin position="70"/>
        <end position="81"/>
    </location>
</feature>
<dbReference type="Pfam" id="PF14440">
    <property type="entry name" value="XOO_2897-deam"/>
    <property type="match status" value="1"/>
</dbReference>
<feature type="region of interest" description="Disordered" evidence="1">
    <location>
        <begin position="1"/>
        <end position="81"/>
    </location>
</feature>
<evidence type="ECO:0000256" key="1">
    <source>
        <dbReference type="SAM" id="MobiDB-lite"/>
    </source>
</evidence>
<keyword evidence="4" id="KW-1185">Reference proteome</keyword>
<feature type="region of interest" description="Disordered" evidence="1">
    <location>
        <begin position="146"/>
        <end position="265"/>
    </location>
</feature>
<gene>
    <name evidence="3" type="ORF">QIS99_31835</name>
</gene>
<feature type="region of interest" description="Disordered" evidence="1">
    <location>
        <begin position="358"/>
        <end position="387"/>
    </location>
</feature>
<feature type="compositionally biased region" description="Basic and acidic residues" evidence="1">
    <location>
        <begin position="167"/>
        <end position="206"/>
    </location>
</feature>
<organism evidence="3 4">
    <name type="scientific">Streptomyces solicavernae</name>
    <dbReference type="NCBI Taxonomy" id="3043614"/>
    <lineage>
        <taxon>Bacteria</taxon>
        <taxon>Bacillati</taxon>
        <taxon>Actinomycetota</taxon>
        <taxon>Actinomycetes</taxon>
        <taxon>Kitasatosporales</taxon>
        <taxon>Streptomycetaceae</taxon>
        <taxon>Streptomyces</taxon>
    </lineage>
</organism>
<feature type="compositionally biased region" description="Polar residues" evidence="1">
    <location>
        <begin position="28"/>
        <end position="48"/>
    </location>
</feature>
<evidence type="ECO:0000313" key="4">
    <source>
        <dbReference type="Proteomes" id="UP001224661"/>
    </source>
</evidence>
<dbReference type="Pfam" id="PF15644">
    <property type="entry name" value="Gln_amidase"/>
    <property type="match status" value="1"/>
</dbReference>
<dbReference type="Proteomes" id="UP001224661">
    <property type="component" value="Unassembled WGS sequence"/>
</dbReference>
<name>A0ABT6S2E2_9ACTN</name>
<dbReference type="RefSeq" id="WP_282517236.1">
    <property type="nucleotide sequence ID" value="NZ_JASCIR010000071.1"/>
</dbReference>
<dbReference type="EMBL" id="JASCIR010000071">
    <property type="protein sequence ID" value="MDI3390750.1"/>
    <property type="molecule type" value="Genomic_DNA"/>
</dbReference>